<evidence type="ECO:0000313" key="8">
    <source>
        <dbReference type="EMBL" id="AHY42531.1"/>
    </source>
</evidence>
<dbReference type="InterPro" id="IPR016633">
    <property type="entry name" value="EarP"/>
</dbReference>
<reference evidence="8 9" key="1">
    <citation type="submission" date="2014-03" db="EMBL/GenBank/DDBJ databases">
        <title>Complete genome sequence of Pseudomonas stutzeri 19SMN4.</title>
        <authorList>
            <person name="Brunet-Galmes I."/>
            <person name="Nogales B."/>
            <person name="Busquets A."/>
            <person name="Pena A."/>
            <person name="Gomila M."/>
            <person name="Garcia-Valdes E."/>
            <person name="Lalucat J."/>
            <person name="Bennasar A."/>
            <person name="Bosch R."/>
        </authorList>
    </citation>
    <scope>NUCLEOTIDE SEQUENCE [LARGE SCALE GENOMIC DNA]</scope>
    <source>
        <strain evidence="8 9">19SMN4</strain>
    </source>
</reference>
<evidence type="ECO:0000256" key="1">
    <source>
        <dbReference type="ARBA" id="ARBA00022676"/>
    </source>
</evidence>
<dbReference type="EMBL" id="CP007509">
    <property type="protein sequence ID" value="AHY42531.1"/>
    <property type="molecule type" value="Genomic_DNA"/>
</dbReference>
<evidence type="ECO:0000256" key="5">
    <source>
        <dbReference type="ARBA" id="ARBA00024416"/>
    </source>
</evidence>
<evidence type="ECO:0000313" key="9">
    <source>
        <dbReference type="Proteomes" id="UP000025238"/>
    </source>
</evidence>
<evidence type="ECO:0000256" key="3">
    <source>
        <dbReference type="ARBA" id="ARBA00024303"/>
    </source>
</evidence>
<dbReference type="AlphaFoldDB" id="A0A023WRE1"/>
<evidence type="ECO:0000256" key="7">
    <source>
        <dbReference type="ARBA" id="ARBA00048472"/>
    </source>
</evidence>
<protein>
    <recommendedName>
        <fullName evidence="5">Protein-arginine rhamnosyltransferase</fullName>
    </recommendedName>
    <alternativeName>
        <fullName evidence="6">EF-P arginine rhamnosyltransferase</fullName>
    </alternativeName>
</protein>
<evidence type="ECO:0000256" key="4">
    <source>
        <dbReference type="ARBA" id="ARBA00024346"/>
    </source>
</evidence>
<accession>A0A023WRE1</accession>
<comment type="catalytic activity">
    <reaction evidence="7">
        <text>dTDP-beta-L-rhamnose + L-arginyl-[protein] = N(omega)-(alpha-L-rhamnosyl)-L-arginyl-[protein] + dTDP + H(+)</text>
        <dbReference type="Rhea" id="RHEA:66692"/>
        <dbReference type="Rhea" id="RHEA-COMP:10532"/>
        <dbReference type="Rhea" id="RHEA-COMP:17096"/>
        <dbReference type="ChEBI" id="CHEBI:15378"/>
        <dbReference type="ChEBI" id="CHEBI:29965"/>
        <dbReference type="ChEBI" id="CHEBI:57510"/>
        <dbReference type="ChEBI" id="CHEBI:58369"/>
        <dbReference type="ChEBI" id="CHEBI:167445"/>
    </reaction>
    <physiologicalReaction direction="left-to-right" evidence="7">
        <dbReference type="Rhea" id="RHEA:66693"/>
    </physiologicalReaction>
</comment>
<dbReference type="KEGG" id="pstu:UIB01_08535"/>
<dbReference type="NCBIfam" id="TIGR03837">
    <property type="entry name" value="efp_Arg_rhamno"/>
    <property type="match status" value="1"/>
</dbReference>
<evidence type="ECO:0000256" key="6">
    <source>
        <dbReference type="ARBA" id="ARBA00030025"/>
    </source>
</evidence>
<gene>
    <name evidence="8" type="ORF">UIB01_08535</name>
</gene>
<dbReference type="GO" id="GO:0106361">
    <property type="term" value="F:protein-arginine rhamnosyltransferase activity"/>
    <property type="evidence" value="ECO:0007669"/>
    <property type="project" value="InterPro"/>
</dbReference>
<dbReference type="PATRIC" id="fig|316.97.peg.1712"/>
<keyword evidence="2" id="KW-0808">Transferase</keyword>
<dbReference type="Pfam" id="PF10093">
    <property type="entry name" value="EarP"/>
    <property type="match status" value="1"/>
</dbReference>
<comment type="function">
    <text evidence="3">Protein-arginine rhamnosyltransferase that catalyzes the transfer of a single rhamnose to elongation factor P (EF-P) on 'Lys-32', a modification required for EF-P-dependent rescue of polyproline stalled ribosomes.</text>
</comment>
<name>A0A023WRE1_STUST</name>
<proteinExistence type="inferred from homology"/>
<evidence type="ECO:0000256" key="2">
    <source>
        <dbReference type="ARBA" id="ARBA00022679"/>
    </source>
</evidence>
<dbReference type="PIRSF" id="PIRSF015557">
    <property type="entry name" value="UCP015557"/>
    <property type="match status" value="1"/>
</dbReference>
<sequence>MSVKAKWDIFCAVVDNFGDIGVTWRLARQLAAEHGQQVRLWVDDLHTFARLCPATSADADQQFHEGVDVRRWSSQWQGAEPADVVIEAFACNLPPAYINAMAACGRRILWLNLEYLSAEDWIVGCHALPSLQANGVQKYFFFPGFEAETGGLIREADLMLRRASFQRDSQQQIDFLATLGVVRQPEARLLSLFAYENTAVAGWLDVLAADSCINQLLVPEGRVLGDVAAWLGEPKLEPGTSYQRGNLQISIVPFMTQDEYDLLLWSCDFNAVRGEESFIRAQWAGRPLVWHIYPQEDDAHWDKLNAFLDLYTQGLSPVADSALRGFWHAWNDGKGSEQAWTGLLEQYPALLEHAEAWTHAQVANGDLAGKLVFFYTDWL</sequence>
<keyword evidence="1" id="KW-0328">Glycosyltransferase</keyword>
<comment type="similarity">
    <text evidence="4">Belongs to the glycosyltransferase 104 family.</text>
</comment>
<dbReference type="Proteomes" id="UP000025238">
    <property type="component" value="Chromosome"/>
</dbReference>
<organism evidence="8 9">
    <name type="scientific">Stutzerimonas stutzeri</name>
    <name type="common">Pseudomonas stutzeri</name>
    <dbReference type="NCBI Taxonomy" id="316"/>
    <lineage>
        <taxon>Bacteria</taxon>
        <taxon>Pseudomonadati</taxon>
        <taxon>Pseudomonadota</taxon>
        <taxon>Gammaproteobacteria</taxon>
        <taxon>Pseudomonadales</taxon>
        <taxon>Pseudomonadaceae</taxon>
        <taxon>Stutzerimonas</taxon>
    </lineage>
</organism>